<dbReference type="OrthoDB" id="388137at2"/>
<protein>
    <submittedName>
        <fullName evidence="1">Uncharacterized protein</fullName>
    </submittedName>
</protein>
<sequence length="271" mass="32058">MKNKEMIYLPIKDFVRANLDFNIASTRKDSELDFNFTRWKTVIFSSQKLKFILKYAQSVLQYLNKVVDTTNFNVAIDITTVDRFNFSIYEVDRHIFNCTLFTNFYLIQEGDWAEKIFEMHSSKFDLISGELVHHDLTTFWRGETGFEKFINILYTIIKDTQSFEREFPIQWQVDFKDKKLASSQIRMQLDSLTNTGIRPEDPYLTMEQASKIEQGANPDKIAKEAKEESLSKEVINPIWDEAIEQEYQFRDINYAMAKSRGVDPVKKRKKR</sequence>
<dbReference type="Proteomes" id="UP000231179">
    <property type="component" value="Chromosome"/>
</dbReference>
<keyword evidence="2" id="KW-1185">Reference proteome</keyword>
<dbReference type="EMBL" id="CP024870">
    <property type="protein sequence ID" value="ATX71042.1"/>
    <property type="molecule type" value="Genomic_DNA"/>
</dbReference>
<organism evidence="1 2">
    <name type="scientific">Spiroplasma clarkii</name>
    <dbReference type="NCBI Taxonomy" id="2139"/>
    <lineage>
        <taxon>Bacteria</taxon>
        <taxon>Bacillati</taxon>
        <taxon>Mycoplasmatota</taxon>
        <taxon>Mollicutes</taxon>
        <taxon>Entomoplasmatales</taxon>
        <taxon>Spiroplasmataceae</taxon>
        <taxon>Spiroplasma</taxon>
    </lineage>
</organism>
<evidence type="ECO:0000313" key="2">
    <source>
        <dbReference type="Proteomes" id="UP000231179"/>
    </source>
</evidence>
<dbReference type="RefSeq" id="WP_100254583.1">
    <property type="nucleotide sequence ID" value="NZ_CP015819.1"/>
</dbReference>
<proteinExistence type="predicted"/>
<dbReference type="AlphaFoldDB" id="A0A2K8KII3"/>
<reference evidence="1 2" key="1">
    <citation type="submission" date="2017-11" db="EMBL/GenBank/DDBJ databases">
        <title>Complete genome sequence of Spiroplasma clarkii CN-5 (DSM 19994).</title>
        <authorList>
            <person name="Tsai Y.-M."/>
            <person name="Chang A."/>
            <person name="Lo W.-S."/>
            <person name="Kuo C.-H."/>
        </authorList>
    </citation>
    <scope>NUCLEOTIDE SEQUENCE [LARGE SCALE GENOMIC DNA]</scope>
    <source>
        <strain evidence="1 2">CN-5</strain>
    </source>
</reference>
<accession>A0A2K8KII3</accession>
<evidence type="ECO:0000313" key="1">
    <source>
        <dbReference type="EMBL" id="ATX71042.1"/>
    </source>
</evidence>
<gene>
    <name evidence="1" type="ORF">SCLAR_v1c07250</name>
</gene>
<name>A0A2K8KII3_9MOLU</name>